<evidence type="ECO:0000313" key="4">
    <source>
        <dbReference type="EMBL" id="OQO92493.1"/>
    </source>
</evidence>
<gene>
    <name evidence="4" type="ORF">B1813_09875</name>
</gene>
<feature type="domain" description="Hemerythrin-like" evidence="3">
    <location>
        <begin position="152"/>
        <end position="269"/>
    </location>
</feature>
<dbReference type="AlphaFoldDB" id="A0A1V9A5Y7"/>
<dbReference type="Proteomes" id="UP000192591">
    <property type="component" value="Unassembled WGS sequence"/>
</dbReference>
<organism evidence="4 5">
    <name type="scientific">Saccharomonospora piscinae</name>
    <dbReference type="NCBI Taxonomy" id="687388"/>
    <lineage>
        <taxon>Bacteria</taxon>
        <taxon>Bacillati</taxon>
        <taxon>Actinomycetota</taxon>
        <taxon>Actinomycetes</taxon>
        <taxon>Pseudonocardiales</taxon>
        <taxon>Pseudonocardiaceae</taxon>
        <taxon>Saccharomonospora</taxon>
    </lineage>
</organism>
<dbReference type="PANTHER" id="PTHR39428:SF1">
    <property type="entry name" value="F420H(2)-DEPENDENT QUINONE REDUCTASE RV1261C"/>
    <property type="match status" value="1"/>
</dbReference>
<comment type="catalytic activity">
    <reaction evidence="2">
        <text>oxidized coenzyme F420-(gamma-L-Glu)(n) + a quinol + H(+) = reduced coenzyme F420-(gamma-L-Glu)(n) + a quinone</text>
        <dbReference type="Rhea" id="RHEA:39663"/>
        <dbReference type="Rhea" id="RHEA-COMP:12939"/>
        <dbReference type="Rhea" id="RHEA-COMP:14378"/>
        <dbReference type="ChEBI" id="CHEBI:15378"/>
        <dbReference type="ChEBI" id="CHEBI:24646"/>
        <dbReference type="ChEBI" id="CHEBI:132124"/>
        <dbReference type="ChEBI" id="CHEBI:133980"/>
        <dbReference type="ChEBI" id="CHEBI:139511"/>
    </reaction>
</comment>
<evidence type="ECO:0000313" key="5">
    <source>
        <dbReference type="Proteomes" id="UP000192591"/>
    </source>
</evidence>
<dbReference type="Gene3D" id="2.30.110.10">
    <property type="entry name" value="Electron Transport, Fmn-binding Protein, Chain A"/>
    <property type="match status" value="1"/>
</dbReference>
<dbReference type="EMBL" id="MWIH01000005">
    <property type="protein sequence ID" value="OQO92493.1"/>
    <property type="molecule type" value="Genomic_DNA"/>
</dbReference>
<evidence type="ECO:0000259" key="3">
    <source>
        <dbReference type="Pfam" id="PF01814"/>
    </source>
</evidence>
<dbReference type="RefSeq" id="WP_081191549.1">
    <property type="nucleotide sequence ID" value="NZ_MWIH01000005.1"/>
</dbReference>
<sequence length="279" mass="30635">MPHTANQHVIAQFRAHDGEVGGPFTGARLLLLTTTGARSGAPHTVPLGYLHDGQGATLVIGSAAGAPHHPAWYHNLLTEPRVTVETGAFTYEAEAEVLRGADRDEAFARAVEADPAWGEYQAATSRVLPVVRLRPVRAVTVERTWGQQTKLIHDVFRREMALVRAEVAHSGPGLGAQLRINCLTLCQGLRHHHTGEDEGTFPVVETHHPELAPALRRLRAEHETLARLLGELEDVLRGDTGSDEVRARVDDLTHRVEAHLDWEEEQLLTVLDGLTDLDE</sequence>
<dbReference type="Pfam" id="PF01814">
    <property type="entry name" value="Hemerythrin"/>
    <property type="match status" value="1"/>
</dbReference>
<comment type="similarity">
    <text evidence="1">Belongs to the F420H(2)-dependent quinone reductase family.</text>
</comment>
<dbReference type="CDD" id="cd12108">
    <property type="entry name" value="Hr-like"/>
    <property type="match status" value="1"/>
</dbReference>
<dbReference type="STRING" id="1962155.B1813_09875"/>
<accession>A0A1V9A5Y7</accession>
<dbReference type="InterPro" id="IPR004378">
    <property type="entry name" value="F420H2_quin_Rdtase"/>
</dbReference>
<dbReference type="GO" id="GO:0070967">
    <property type="term" value="F:coenzyme F420 binding"/>
    <property type="evidence" value="ECO:0007669"/>
    <property type="project" value="TreeGrafter"/>
</dbReference>
<dbReference type="GO" id="GO:0005886">
    <property type="term" value="C:plasma membrane"/>
    <property type="evidence" value="ECO:0007669"/>
    <property type="project" value="TreeGrafter"/>
</dbReference>
<comment type="caution">
    <text evidence="4">The sequence shown here is derived from an EMBL/GenBank/DDBJ whole genome shotgun (WGS) entry which is preliminary data.</text>
</comment>
<dbReference type="Gene3D" id="1.20.120.520">
    <property type="entry name" value="nmb1532 protein domain like"/>
    <property type="match status" value="1"/>
</dbReference>
<name>A0A1V9A5Y7_SACPI</name>
<reference evidence="4 5" key="1">
    <citation type="submission" date="2017-02" db="EMBL/GenBank/DDBJ databases">
        <title>Draft genome of Saccharomonospora sp. 154.</title>
        <authorList>
            <person name="Alonso-Carmona G.S."/>
            <person name="De La Haba R."/>
            <person name="Vera-Gargallo B."/>
            <person name="Sandoval-Trujillo A.H."/>
            <person name="Ramirez-Duran N."/>
            <person name="Ventosa A."/>
        </authorList>
    </citation>
    <scope>NUCLEOTIDE SEQUENCE [LARGE SCALE GENOMIC DNA]</scope>
    <source>
        <strain evidence="4 5">LRS4.154</strain>
    </source>
</reference>
<protein>
    <submittedName>
        <fullName evidence="4">Cation-binding protein</fullName>
    </submittedName>
</protein>
<dbReference type="GO" id="GO:0016491">
    <property type="term" value="F:oxidoreductase activity"/>
    <property type="evidence" value="ECO:0007669"/>
    <property type="project" value="InterPro"/>
</dbReference>
<dbReference type="InterPro" id="IPR012312">
    <property type="entry name" value="Hemerythrin-like"/>
</dbReference>
<proteinExistence type="inferred from homology"/>
<dbReference type="NCBIfam" id="TIGR00026">
    <property type="entry name" value="hi_GC_TIGR00026"/>
    <property type="match status" value="1"/>
</dbReference>
<evidence type="ECO:0000256" key="1">
    <source>
        <dbReference type="ARBA" id="ARBA00008710"/>
    </source>
</evidence>
<keyword evidence="5" id="KW-1185">Reference proteome</keyword>
<dbReference type="InterPro" id="IPR012349">
    <property type="entry name" value="Split_barrel_FMN-bd"/>
</dbReference>
<dbReference type="PANTHER" id="PTHR39428">
    <property type="entry name" value="F420H(2)-DEPENDENT QUINONE REDUCTASE RV1261C"/>
    <property type="match status" value="1"/>
</dbReference>
<evidence type="ECO:0000256" key="2">
    <source>
        <dbReference type="ARBA" id="ARBA00049106"/>
    </source>
</evidence>
<dbReference type="Pfam" id="PF04075">
    <property type="entry name" value="F420H2_quin_red"/>
    <property type="match status" value="1"/>
</dbReference>
<dbReference type="SUPFAM" id="SSF50475">
    <property type="entry name" value="FMN-binding split barrel"/>
    <property type="match status" value="1"/>
</dbReference>